<dbReference type="AlphaFoldDB" id="A0AAX3YRX2"/>
<keyword evidence="5 9" id="KW-1133">Transmembrane helix</keyword>
<feature type="transmembrane region" description="Helical" evidence="9">
    <location>
        <begin position="46"/>
        <end position="67"/>
    </location>
</feature>
<feature type="transmembrane region" description="Helical" evidence="9">
    <location>
        <begin position="6"/>
        <end position="25"/>
    </location>
</feature>
<accession>A0AAX3YRX2</accession>
<feature type="transmembrane region" description="Helical" evidence="9">
    <location>
        <begin position="288"/>
        <end position="312"/>
    </location>
</feature>
<feature type="transmembrane region" description="Helical" evidence="9">
    <location>
        <begin position="479"/>
        <end position="500"/>
    </location>
</feature>
<dbReference type="PANTHER" id="PTHR48086">
    <property type="entry name" value="SODIUM/PROLINE SYMPORTER-RELATED"/>
    <property type="match status" value="1"/>
</dbReference>
<feature type="transmembrane region" description="Helical" evidence="9">
    <location>
        <begin position="204"/>
        <end position="226"/>
    </location>
</feature>
<feature type="transmembrane region" description="Helical" evidence="9">
    <location>
        <begin position="164"/>
        <end position="183"/>
    </location>
</feature>
<dbReference type="InterPro" id="IPR038377">
    <property type="entry name" value="Na/Glc_symporter_sf"/>
</dbReference>
<keyword evidence="12" id="KW-1185">Reference proteome</keyword>
<proteinExistence type="inferred from homology"/>
<keyword evidence="4 9" id="KW-0812">Transmembrane</keyword>
<evidence type="ECO:0000256" key="1">
    <source>
        <dbReference type="ARBA" id="ARBA00004141"/>
    </source>
</evidence>
<reference evidence="10" key="1">
    <citation type="submission" date="2022-12" db="EMBL/GenBank/DDBJ databases">
        <authorList>
            <person name="Krivoruchko A.V."/>
            <person name="Elkin A."/>
        </authorList>
    </citation>
    <scope>NUCLEOTIDE SEQUENCE</scope>
    <source>
        <strain evidence="10">IEGM 249</strain>
    </source>
</reference>
<dbReference type="NCBIfam" id="NF046076">
    <property type="entry name" value="monocarbox_MctP"/>
    <property type="match status" value="1"/>
</dbReference>
<comment type="similarity">
    <text evidence="2 7">Belongs to the sodium:solute symporter (SSF) (TC 2.A.21) family.</text>
</comment>
<dbReference type="Proteomes" id="UP001231166">
    <property type="component" value="Plasmid pRho-VOC14-L"/>
</dbReference>
<evidence type="ECO:0000256" key="9">
    <source>
        <dbReference type="SAM" id="Phobius"/>
    </source>
</evidence>
<dbReference type="PANTHER" id="PTHR48086:SF8">
    <property type="entry name" value="MONOCARBOXYLIC ACID PERMEASE"/>
    <property type="match status" value="1"/>
</dbReference>
<feature type="transmembrane region" description="Helical" evidence="9">
    <location>
        <begin position="125"/>
        <end position="144"/>
    </location>
</feature>
<keyword evidence="6 9" id="KW-0472">Membrane</keyword>
<evidence type="ECO:0000256" key="7">
    <source>
        <dbReference type="RuleBase" id="RU362091"/>
    </source>
</evidence>
<evidence type="ECO:0000256" key="8">
    <source>
        <dbReference type="SAM" id="MobiDB-lite"/>
    </source>
</evidence>
<dbReference type="InterPro" id="IPR001734">
    <property type="entry name" value="Na/solute_symporter"/>
</dbReference>
<reference evidence="11" key="2">
    <citation type="submission" date="2023-07" db="EMBL/GenBank/DDBJ databases">
        <title>Genomic analysis of Rhodococcus opacus VOC-14 with glycol ethers degradation activity.</title>
        <authorList>
            <person name="Narkevich D.A."/>
            <person name="Hlushen A.M."/>
            <person name="Akhremchuk A.E."/>
            <person name="Sikolenko M.A."/>
            <person name="Valentovich L.N."/>
        </authorList>
    </citation>
    <scope>NUCLEOTIDE SEQUENCE</scope>
    <source>
        <strain evidence="11">VOC-14</strain>
        <plasmid evidence="11">pRho-VOC14-L</plasmid>
    </source>
</reference>
<dbReference type="GO" id="GO:0005886">
    <property type="term" value="C:plasma membrane"/>
    <property type="evidence" value="ECO:0007669"/>
    <property type="project" value="TreeGrafter"/>
</dbReference>
<feature type="transmembrane region" description="Helical" evidence="9">
    <location>
        <begin position="246"/>
        <end position="267"/>
    </location>
</feature>
<evidence type="ECO:0000256" key="5">
    <source>
        <dbReference type="ARBA" id="ARBA00022989"/>
    </source>
</evidence>
<sequence>MSFNGVTFGVFMVLFVLVTGMGFVASRWRRAKNEHQLDEWALGGRGFGGFITWFLLGGDLYSAYTLIAVPAAIFSIGAFGFYAVPNAVVLYSLGFLFLPRLVRLAHEKGYVTLTDFVNDRFKSPALGLAITLTGLLATLPYLALQLVGLEVVFASMGIQAGPDASWIVRDLPLFIAFAVLAAYTYSSGIRAPALIAFLKDGLTYIVVIVAVIVIPIKLGGFGQIFADAGAAIADRTNSPDPEAAAISVNASVYMTLALGSGMAFFLYPHAITGVFAARGARTVRRNMSVLPIYTVLLGFVALLGMMALAAGIKPLNGNPQFAVPQLLQQMFPSWFVGVAYAAIAMSALVPAAIMAIGAGNLVSRNIIRQFSRSETTSRRETEISKVVSVLVKLGALVFVLTLDSQFALNFQLLGGIWILQTIPTVLLGLFTERFADKRALLAGWTVGIAYGTIAAYNVSSPKASHFGGSTAAPFFLSSPMYIAISALVLNLVVTLVWSGITSTLRRTRQISATAPVSTTGTVSGTEANSATNAPAPHDLSGVQLP</sequence>
<evidence type="ECO:0000256" key="3">
    <source>
        <dbReference type="ARBA" id="ARBA00022448"/>
    </source>
</evidence>
<feature type="transmembrane region" description="Helical" evidence="9">
    <location>
        <begin position="383"/>
        <end position="402"/>
    </location>
</feature>
<dbReference type="EMBL" id="JAPWIS010000052">
    <property type="protein sequence ID" value="MCZ4590508.1"/>
    <property type="molecule type" value="Genomic_DNA"/>
</dbReference>
<keyword evidence="11" id="KW-0614">Plasmid</keyword>
<geneLocation type="plasmid" evidence="11 13">
    <name>pRho-VOC14-L</name>
</geneLocation>
<feature type="compositionally biased region" description="Polar residues" evidence="8">
    <location>
        <begin position="515"/>
        <end position="532"/>
    </location>
</feature>
<dbReference type="Proteomes" id="UP001066327">
    <property type="component" value="Unassembled WGS sequence"/>
</dbReference>
<evidence type="ECO:0000256" key="2">
    <source>
        <dbReference type="ARBA" id="ARBA00006434"/>
    </source>
</evidence>
<dbReference type="InterPro" id="IPR050277">
    <property type="entry name" value="Sodium:Solute_Symporter"/>
</dbReference>
<feature type="transmembrane region" description="Helical" evidence="9">
    <location>
        <begin position="408"/>
        <end position="430"/>
    </location>
</feature>
<dbReference type="EMBL" id="CP130956">
    <property type="protein sequence ID" value="WLF52227.1"/>
    <property type="molecule type" value="Genomic_DNA"/>
</dbReference>
<dbReference type="Gene3D" id="1.20.1730.10">
    <property type="entry name" value="Sodium/glucose cotransporter"/>
    <property type="match status" value="1"/>
</dbReference>
<keyword evidence="3" id="KW-0813">Transport</keyword>
<evidence type="ECO:0000256" key="6">
    <source>
        <dbReference type="ARBA" id="ARBA00023136"/>
    </source>
</evidence>
<dbReference type="Pfam" id="PF00474">
    <property type="entry name" value="SSF"/>
    <property type="match status" value="1"/>
</dbReference>
<feature type="region of interest" description="Disordered" evidence="8">
    <location>
        <begin position="515"/>
        <end position="545"/>
    </location>
</feature>
<feature type="transmembrane region" description="Helical" evidence="9">
    <location>
        <begin position="332"/>
        <end position="362"/>
    </location>
</feature>
<feature type="transmembrane region" description="Helical" evidence="9">
    <location>
        <begin position="73"/>
        <end position="98"/>
    </location>
</feature>
<comment type="subcellular location">
    <subcellularLocation>
        <location evidence="1">Membrane</location>
        <topology evidence="1">Multi-pass membrane protein</topology>
    </subcellularLocation>
</comment>
<evidence type="ECO:0000313" key="10">
    <source>
        <dbReference type="EMBL" id="MCZ4590508.1"/>
    </source>
</evidence>
<evidence type="ECO:0000313" key="12">
    <source>
        <dbReference type="Proteomes" id="UP001066327"/>
    </source>
</evidence>
<gene>
    <name evidence="10" type="ORF">O4328_44020</name>
    <name evidence="11" type="ORF">Q5707_43265</name>
</gene>
<evidence type="ECO:0000256" key="4">
    <source>
        <dbReference type="ARBA" id="ARBA00022692"/>
    </source>
</evidence>
<dbReference type="RefSeq" id="WP_269593094.1">
    <property type="nucleotide sequence ID" value="NZ_CP130956.1"/>
</dbReference>
<organism evidence="11 13">
    <name type="scientific">Rhodococcus opacus</name>
    <name type="common">Nocardia opaca</name>
    <dbReference type="NCBI Taxonomy" id="37919"/>
    <lineage>
        <taxon>Bacteria</taxon>
        <taxon>Bacillati</taxon>
        <taxon>Actinomycetota</taxon>
        <taxon>Actinomycetes</taxon>
        <taxon>Mycobacteriales</taxon>
        <taxon>Nocardiaceae</taxon>
        <taxon>Rhodococcus</taxon>
    </lineage>
</organism>
<evidence type="ECO:0000313" key="11">
    <source>
        <dbReference type="EMBL" id="WLF52227.1"/>
    </source>
</evidence>
<name>A0AAX3YRX2_RHOOP</name>
<dbReference type="PROSITE" id="PS50283">
    <property type="entry name" value="NA_SOLUT_SYMP_3"/>
    <property type="match status" value="1"/>
</dbReference>
<protein>
    <submittedName>
        <fullName evidence="11">Sodium:solute symporter</fullName>
    </submittedName>
</protein>
<dbReference type="GO" id="GO:0022857">
    <property type="term" value="F:transmembrane transporter activity"/>
    <property type="evidence" value="ECO:0007669"/>
    <property type="project" value="InterPro"/>
</dbReference>
<dbReference type="CDD" id="cd10322">
    <property type="entry name" value="SLC5sbd"/>
    <property type="match status" value="1"/>
</dbReference>
<evidence type="ECO:0000313" key="13">
    <source>
        <dbReference type="Proteomes" id="UP001231166"/>
    </source>
</evidence>
<feature type="transmembrane region" description="Helical" evidence="9">
    <location>
        <begin position="439"/>
        <end position="459"/>
    </location>
</feature>